<keyword evidence="5" id="KW-0472">Membrane</keyword>
<protein>
    <recommendedName>
        <fullName evidence="6">YknX-like beta-barrel domain-containing protein</fullName>
    </recommendedName>
</protein>
<organism evidence="7 8">
    <name type="scientific">Tumebacillus flagellatus</name>
    <dbReference type="NCBI Taxonomy" id="1157490"/>
    <lineage>
        <taxon>Bacteria</taxon>
        <taxon>Bacillati</taxon>
        <taxon>Bacillota</taxon>
        <taxon>Bacilli</taxon>
        <taxon>Bacillales</taxon>
        <taxon>Alicyclobacillaceae</taxon>
        <taxon>Tumebacillus</taxon>
    </lineage>
</organism>
<accession>A0A074LLZ8</accession>
<evidence type="ECO:0000256" key="4">
    <source>
        <dbReference type="ARBA" id="ARBA00022989"/>
    </source>
</evidence>
<name>A0A074LLZ8_9BACL</name>
<dbReference type="STRING" id="1157490.EL26_20005"/>
<proteinExistence type="inferred from homology"/>
<dbReference type="PANTHER" id="PTHR30386">
    <property type="entry name" value="MEMBRANE FUSION SUBUNIT OF EMRAB-TOLC MULTIDRUG EFFLUX PUMP"/>
    <property type="match status" value="1"/>
</dbReference>
<gene>
    <name evidence="7" type="ORF">EL26_20005</name>
</gene>
<dbReference type="Pfam" id="PF25990">
    <property type="entry name" value="Beta-barrel_YknX"/>
    <property type="match status" value="1"/>
</dbReference>
<dbReference type="PANTHER" id="PTHR30386:SF26">
    <property type="entry name" value="TRANSPORT PROTEIN COMB"/>
    <property type="match status" value="1"/>
</dbReference>
<evidence type="ECO:0000256" key="1">
    <source>
        <dbReference type="ARBA" id="ARBA00004167"/>
    </source>
</evidence>
<evidence type="ECO:0000256" key="3">
    <source>
        <dbReference type="ARBA" id="ARBA00022692"/>
    </source>
</evidence>
<evidence type="ECO:0000256" key="2">
    <source>
        <dbReference type="ARBA" id="ARBA00009477"/>
    </source>
</evidence>
<dbReference type="InterPro" id="IPR050739">
    <property type="entry name" value="MFP"/>
</dbReference>
<dbReference type="SUPFAM" id="SSF51230">
    <property type="entry name" value="Single hybrid motif"/>
    <property type="match status" value="1"/>
</dbReference>
<dbReference type="AlphaFoldDB" id="A0A074LLZ8"/>
<dbReference type="RefSeq" id="WP_038092748.1">
    <property type="nucleotide sequence ID" value="NZ_JMIR01000035.1"/>
</dbReference>
<dbReference type="InterPro" id="IPR058636">
    <property type="entry name" value="Beta-barrel_YknX"/>
</dbReference>
<keyword evidence="4" id="KW-1133">Transmembrane helix</keyword>
<evidence type="ECO:0000259" key="6">
    <source>
        <dbReference type="Pfam" id="PF25990"/>
    </source>
</evidence>
<dbReference type="eggNOG" id="COG1566">
    <property type="taxonomic scope" value="Bacteria"/>
</dbReference>
<keyword evidence="8" id="KW-1185">Reference proteome</keyword>
<dbReference type="Proteomes" id="UP000027931">
    <property type="component" value="Unassembled WGS sequence"/>
</dbReference>
<dbReference type="InterPro" id="IPR011053">
    <property type="entry name" value="Single_hybrid_motif"/>
</dbReference>
<comment type="subcellular location">
    <subcellularLocation>
        <location evidence="1">Membrane</location>
        <topology evidence="1">Single-pass membrane protein</topology>
    </subcellularLocation>
</comment>
<comment type="similarity">
    <text evidence="2">Belongs to the membrane fusion protein (MFP) (TC 8.A.1) family.</text>
</comment>
<comment type="caution">
    <text evidence="7">The sequence shown here is derived from an EMBL/GenBank/DDBJ whole genome shotgun (WGS) entry which is preliminary data.</text>
</comment>
<evidence type="ECO:0000313" key="7">
    <source>
        <dbReference type="EMBL" id="KEO81570.1"/>
    </source>
</evidence>
<dbReference type="GO" id="GO:0016020">
    <property type="term" value="C:membrane"/>
    <property type="evidence" value="ECO:0007669"/>
    <property type="project" value="UniProtKB-SubCell"/>
</dbReference>
<sequence>MNSMRRLILVNVLLLVILIGGGFAGYYFYNQSATYLSTDNAKIDGQSVSIAAPAAGKLVDWNGEVGKTYAAGDRVGVVETMNAATGKPVDVDVVAPQDGTIAQQSAVKNSFVGAGLPIAYSFDMDHLWVTANIKETDINDVKVGQDVDIDVDAYPGTTLKGKVQKVGLATANTFSLLPTSNATGNYTKVTQVLPVTITLDGYKGLDLAPGMNVTVRIHK</sequence>
<dbReference type="Gene3D" id="2.40.30.170">
    <property type="match status" value="1"/>
</dbReference>
<feature type="domain" description="YknX-like beta-barrel" evidence="6">
    <location>
        <begin position="129"/>
        <end position="217"/>
    </location>
</feature>
<dbReference type="GO" id="GO:0055085">
    <property type="term" value="P:transmembrane transport"/>
    <property type="evidence" value="ECO:0007669"/>
    <property type="project" value="InterPro"/>
</dbReference>
<reference evidence="7 8" key="1">
    <citation type="journal article" date="2013" name="Int. J. Syst. Evol. Microbiol.">
        <title>Tumebacillus flagellatus sp. nov., an alpha-amylase/pullulanase-producing bacterium isolated from cassava wastewater.</title>
        <authorList>
            <person name="Wang Q."/>
            <person name="Xie N."/>
            <person name="Qin Y."/>
            <person name="Shen N."/>
            <person name="Zhu J."/>
            <person name="Mi H."/>
            <person name="Huang R."/>
        </authorList>
    </citation>
    <scope>NUCLEOTIDE SEQUENCE [LARGE SCALE GENOMIC DNA]</scope>
    <source>
        <strain evidence="7 8">GST4</strain>
    </source>
</reference>
<keyword evidence="3" id="KW-0812">Transmembrane</keyword>
<dbReference type="EMBL" id="JMIR01000035">
    <property type="protein sequence ID" value="KEO81570.1"/>
    <property type="molecule type" value="Genomic_DNA"/>
</dbReference>
<evidence type="ECO:0000256" key="5">
    <source>
        <dbReference type="ARBA" id="ARBA00023136"/>
    </source>
</evidence>
<dbReference type="OrthoDB" id="9811754at2"/>
<evidence type="ECO:0000313" key="8">
    <source>
        <dbReference type="Proteomes" id="UP000027931"/>
    </source>
</evidence>